<feature type="domain" description="6-phosphogluconate dehydrogenase NADP-binding" evidence="4">
    <location>
        <begin position="2"/>
        <end position="159"/>
    </location>
</feature>
<sequence length="284" mass="28841">MQIAFLGLGAMGARMAAHLLDDHDLTVWNRSDGPADAFRERAAVAATPREAAEAADLVIAMVTDDRASRDVWTGPDGALAGMKSGAVAAEMSTVSPGWVREWAGLVTEAGGRPLDAPVSGSRPQAEGATLVVLVGGAADALETARPAFEAMGKSVQHVGGTGTGALVKLAVNALMGVGVAAAAELLAVLRRSGVDEATAAEVLGATPAAAPVVATAMRLMADGRHDPLFPVDLLDKDLRYALHVAAEAESAAPLVSAARAQFERAAEAGLGGKNMTAVAMLYDD</sequence>
<dbReference type="InterPro" id="IPR029154">
    <property type="entry name" value="HIBADH-like_NADP-bd"/>
</dbReference>
<protein>
    <recommendedName>
        <fullName evidence="8">3-hydroxyisobutyrate dehydrogenase</fullName>
    </recommendedName>
</protein>
<keyword evidence="7" id="KW-1185">Reference proteome</keyword>
<evidence type="ECO:0000256" key="1">
    <source>
        <dbReference type="ARBA" id="ARBA00023002"/>
    </source>
</evidence>
<keyword evidence="1" id="KW-0560">Oxidoreductase</keyword>
<dbReference type="InterPro" id="IPR013328">
    <property type="entry name" value="6PGD_dom2"/>
</dbReference>
<evidence type="ECO:0008006" key="8">
    <source>
        <dbReference type="Google" id="ProtNLM"/>
    </source>
</evidence>
<gene>
    <name evidence="6" type="ORF">BSZ37_07600</name>
</gene>
<proteinExistence type="predicted"/>
<dbReference type="PANTHER" id="PTHR43580">
    <property type="entry name" value="OXIDOREDUCTASE GLYR1-RELATED"/>
    <property type="match status" value="1"/>
</dbReference>
<dbReference type="InterPro" id="IPR015815">
    <property type="entry name" value="HIBADH-related"/>
</dbReference>
<accession>A0A271J0R2</accession>
<dbReference type="InterPro" id="IPR051265">
    <property type="entry name" value="HIBADH-related_NP60_sf"/>
</dbReference>
<dbReference type="InterPro" id="IPR036291">
    <property type="entry name" value="NAD(P)-bd_dom_sf"/>
</dbReference>
<evidence type="ECO:0000259" key="4">
    <source>
        <dbReference type="Pfam" id="PF03446"/>
    </source>
</evidence>
<dbReference type="Gene3D" id="1.10.1040.10">
    <property type="entry name" value="N-(1-d-carboxylethyl)-l-norvaline Dehydrogenase, domain 2"/>
    <property type="match status" value="1"/>
</dbReference>
<keyword evidence="2" id="KW-0520">NAD</keyword>
<dbReference type="EMBL" id="MQWD01000001">
    <property type="protein sequence ID" value="PAP76319.1"/>
    <property type="molecule type" value="Genomic_DNA"/>
</dbReference>
<dbReference type="SUPFAM" id="SSF48179">
    <property type="entry name" value="6-phosphogluconate dehydrogenase C-terminal domain-like"/>
    <property type="match status" value="1"/>
</dbReference>
<evidence type="ECO:0000259" key="5">
    <source>
        <dbReference type="Pfam" id="PF14833"/>
    </source>
</evidence>
<dbReference type="AlphaFoldDB" id="A0A271J0R2"/>
<name>A0A271J0R2_9BACT</name>
<dbReference type="PIRSF" id="PIRSF000103">
    <property type="entry name" value="HIBADH"/>
    <property type="match status" value="1"/>
</dbReference>
<dbReference type="GO" id="GO:0051287">
    <property type="term" value="F:NAD binding"/>
    <property type="evidence" value="ECO:0007669"/>
    <property type="project" value="InterPro"/>
</dbReference>
<dbReference type="Pfam" id="PF14833">
    <property type="entry name" value="NAD_binding_11"/>
    <property type="match status" value="1"/>
</dbReference>
<feature type="domain" description="3-hydroxyisobutyrate dehydrogenase-like NAD-binding" evidence="5">
    <location>
        <begin position="162"/>
        <end position="281"/>
    </location>
</feature>
<feature type="active site" evidence="3">
    <location>
        <position position="168"/>
    </location>
</feature>
<dbReference type="Proteomes" id="UP000216339">
    <property type="component" value="Unassembled WGS sequence"/>
</dbReference>
<evidence type="ECO:0000256" key="3">
    <source>
        <dbReference type="PIRSR" id="PIRSR000103-1"/>
    </source>
</evidence>
<evidence type="ECO:0000256" key="2">
    <source>
        <dbReference type="ARBA" id="ARBA00023027"/>
    </source>
</evidence>
<dbReference type="GO" id="GO:0050661">
    <property type="term" value="F:NADP binding"/>
    <property type="evidence" value="ECO:0007669"/>
    <property type="project" value="InterPro"/>
</dbReference>
<dbReference type="PROSITE" id="PS00895">
    <property type="entry name" value="3_HYDROXYISOBUT_DH"/>
    <property type="match status" value="1"/>
</dbReference>
<evidence type="ECO:0000313" key="6">
    <source>
        <dbReference type="EMBL" id="PAP76319.1"/>
    </source>
</evidence>
<dbReference type="OrthoDB" id="9786703at2"/>
<reference evidence="6 7" key="1">
    <citation type="submission" date="2016-11" db="EMBL/GenBank/DDBJ databases">
        <title>Study of marine rhodopsin-containing bacteria.</title>
        <authorList>
            <person name="Yoshizawa S."/>
            <person name="Kumagai Y."/>
            <person name="Kogure K."/>
        </authorList>
    </citation>
    <scope>NUCLEOTIDE SEQUENCE [LARGE SCALE GENOMIC DNA]</scope>
    <source>
        <strain evidence="6 7">SAORIC-28</strain>
    </source>
</reference>
<dbReference type="RefSeq" id="WP_095509969.1">
    <property type="nucleotide sequence ID" value="NZ_MQWD01000001.1"/>
</dbReference>
<dbReference type="Pfam" id="PF03446">
    <property type="entry name" value="NAD_binding_2"/>
    <property type="match status" value="1"/>
</dbReference>
<dbReference type="GO" id="GO:0016054">
    <property type="term" value="P:organic acid catabolic process"/>
    <property type="evidence" value="ECO:0007669"/>
    <property type="project" value="UniProtKB-ARBA"/>
</dbReference>
<dbReference type="InterPro" id="IPR002204">
    <property type="entry name" value="3-OH-isobutyrate_DH-rel_CS"/>
</dbReference>
<dbReference type="GO" id="GO:0016491">
    <property type="term" value="F:oxidoreductase activity"/>
    <property type="evidence" value="ECO:0007669"/>
    <property type="project" value="UniProtKB-KW"/>
</dbReference>
<evidence type="ECO:0000313" key="7">
    <source>
        <dbReference type="Proteomes" id="UP000216339"/>
    </source>
</evidence>
<comment type="caution">
    <text evidence="6">The sequence shown here is derived from an EMBL/GenBank/DDBJ whole genome shotgun (WGS) entry which is preliminary data.</text>
</comment>
<dbReference type="InterPro" id="IPR008927">
    <property type="entry name" value="6-PGluconate_DH-like_C_sf"/>
</dbReference>
<organism evidence="6 7">
    <name type="scientific">Rubrivirga marina</name>
    <dbReference type="NCBI Taxonomy" id="1196024"/>
    <lineage>
        <taxon>Bacteria</taxon>
        <taxon>Pseudomonadati</taxon>
        <taxon>Rhodothermota</taxon>
        <taxon>Rhodothermia</taxon>
        <taxon>Rhodothermales</taxon>
        <taxon>Rubricoccaceae</taxon>
        <taxon>Rubrivirga</taxon>
    </lineage>
</organism>
<dbReference type="Gene3D" id="3.40.50.720">
    <property type="entry name" value="NAD(P)-binding Rossmann-like Domain"/>
    <property type="match status" value="1"/>
</dbReference>
<dbReference type="InterPro" id="IPR006115">
    <property type="entry name" value="6PGDH_NADP-bd"/>
</dbReference>
<dbReference type="PANTHER" id="PTHR43580:SF2">
    <property type="entry name" value="CYTOKINE-LIKE NUCLEAR FACTOR N-PAC"/>
    <property type="match status" value="1"/>
</dbReference>
<dbReference type="SUPFAM" id="SSF51735">
    <property type="entry name" value="NAD(P)-binding Rossmann-fold domains"/>
    <property type="match status" value="1"/>
</dbReference>